<sequence>MLEASDPEFLLTRPEDMRSALFELTHPDSHILVRDAADREMAVLVLGADKQTRQFFWRPRDYAGADFEQSDSMGLLSGTTFHFHATAYGGVQIRFRVQRPEVIHFDDGSAALMSPFPDRLARIQRRKMFRASLATGAGQYQAIWQPEPKVKPLSFTVRDISVDGVGLRAGLAVPALPERGTIMEDVQLDFGDLGKLSAHLEVRNVYPISGQPMIQPGSPEEEAPRHVSLTGEPPMSHVGAVFLNLDARQENWLQKVVWRLEKGAQRN</sequence>
<dbReference type="RefSeq" id="WP_175128362.1">
    <property type="nucleotide sequence ID" value="NZ_CADILD010000002.1"/>
</dbReference>
<evidence type="ECO:0000313" key="1">
    <source>
        <dbReference type="EMBL" id="CAB3859459.1"/>
    </source>
</evidence>
<evidence type="ECO:0000313" key="2">
    <source>
        <dbReference type="Proteomes" id="UP000494105"/>
    </source>
</evidence>
<keyword evidence="1" id="KW-0966">Cell projection</keyword>
<dbReference type="Gene3D" id="2.40.10.220">
    <property type="entry name" value="predicted glycosyltransferase like domains"/>
    <property type="match status" value="1"/>
</dbReference>
<dbReference type="Proteomes" id="UP000494105">
    <property type="component" value="Unassembled WGS sequence"/>
</dbReference>
<dbReference type="EMBL" id="CADILD010000002">
    <property type="protein sequence ID" value="CAB3859459.1"/>
    <property type="molecule type" value="Genomic_DNA"/>
</dbReference>
<keyword evidence="1" id="KW-0282">Flagellum</keyword>
<dbReference type="AlphaFoldDB" id="A0A6S7CR26"/>
<keyword evidence="1" id="KW-0969">Cilium</keyword>
<gene>
    <name evidence="1" type="primary">ycgR</name>
    <name evidence="1" type="ORF">LMG1861_02182</name>
</gene>
<organism evidence="1 2">
    <name type="scientific">Achromobacter piechaudii</name>
    <dbReference type="NCBI Taxonomy" id="72556"/>
    <lineage>
        <taxon>Bacteria</taxon>
        <taxon>Pseudomonadati</taxon>
        <taxon>Pseudomonadota</taxon>
        <taxon>Betaproteobacteria</taxon>
        <taxon>Burkholderiales</taxon>
        <taxon>Alcaligenaceae</taxon>
        <taxon>Achromobacter</taxon>
    </lineage>
</organism>
<name>A0A6S7CR26_9BURK</name>
<accession>A0A6S7CR26</accession>
<protein>
    <submittedName>
        <fullName evidence="1">Flagellar brake protein YcgR</fullName>
    </submittedName>
</protein>
<proteinExistence type="predicted"/>
<reference evidence="1 2" key="1">
    <citation type="submission" date="2020-04" db="EMBL/GenBank/DDBJ databases">
        <authorList>
            <person name="De Canck E."/>
        </authorList>
    </citation>
    <scope>NUCLEOTIDE SEQUENCE [LARGE SCALE GENOMIC DNA]</scope>
    <source>
        <strain evidence="1 2">LMG 1861</strain>
    </source>
</reference>